<protein>
    <recommendedName>
        <fullName evidence="2">F-box domain-containing protein</fullName>
    </recommendedName>
</protein>
<dbReference type="InterPro" id="IPR036770">
    <property type="entry name" value="Ankyrin_rpt-contain_sf"/>
</dbReference>
<dbReference type="EMBL" id="LAZR01013362">
    <property type="protein sequence ID" value="KKM22315.1"/>
    <property type="molecule type" value="Genomic_DNA"/>
</dbReference>
<dbReference type="InterPro" id="IPR001810">
    <property type="entry name" value="F-box_dom"/>
</dbReference>
<name>A0A0F9L3J6_9ZZZZ</name>
<reference evidence="3" key="1">
    <citation type="journal article" date="2015" name="Nature">
        <title>Complex archaea that bridge the gap between prokaryotes and eukaryotes.</title>
        <authorList>
            <person name="Spang A."/>
            <person name="Saw J.H."/>
            <person name="Jorgensen S.L."/>
            <person name="Zaremba-Niedzwiedzka K."/>
            <person name="Martijn J."/>
            <person name="Lind A.E."/>
            <person name="van Eijk R."/>
            <person name="Schleper C."/>
            <person name="Guy L."/>
            <person name="Ettema T.J."/>
        </authorList>
    </citation>
    <scope>NUCLEOTIDE SEQUENCE</scope>
</reference>
<evidence type="ECO:0000256" key="1">
    <source>
        <dbReference type="SAM" id="MobiDB-lite"/>
    </source>
</evidence>
<feature type="domain" description="F-box" evidence="2">
    <location>
        <begin position="178"/>
        <end position="222"/>
    </location>
</feature>
<evidence type="ECO:0000259" key="2">
    <source>
        <dbReference type="PROSITE" id="PS50181"/>
    </source>
</evidence>
<dbReference type="SUPFAM" id="SSF81383">
    <property type="entry name" value="F-box domain"/>
    <property type="match status" value="1"/>
</dbReference>
<feature type="non-terminal residue" evidence="3">
    <location>
        <position position="1"/>
    </location>
</feature>
<proteinExistence type="predicted"/>
<dbReference type="SUPFAM" id="SSF48403">
    <property type="entry name" value="Ankyrin repeat"/>
    <property type="match status" value="1"/>
</dbReference>
<organism evidence="3">
    <name type="scientific">marine sediment metagenome</name>
    <dbReference type="NCBI Taxonomy" id="412755"/>
    <lineage>
        <taxon>unclassified sequences</taxon>
        <taxon>metagenomes</taxon>
        <taxon>ecological metagenomes</taxon>
    </lineage>
</organism>
<dbReference type="InterPro" id="IPR036047">
    <property type="entry name" value="F-box-like_dom_sf"/>
</dbReference>
<dbReference type="Gene3D" id="1.25.40.20">
    <property type="entry name" value="Ankyrin repeat-containing domain"/>
    <property type="match status" value="1"/>
</dbReference>
<dbReference type="PROSITE" id="PS50181">
    <property type="entry name" value="FBOX"/>
    <property type="match status" value="1"/>
</dbReference>
<accession>A0A0F9L3J6</accession>
<comment type="caution">
    <text evidence="3">The sequence shown here is derived from an EMBL/GenBank/DDBJ whole genome shotgun (WGS) entry which is preliminary data.</text>
</comment>
<feature type="compositionally biased region" description="Basic and acidic residues" evidence="1">
    <location>
        <begin position="151"/>
        <end position="163"/>
    </location>
</feature>
<evidence type="ECO:0000313" key="3">
    <source>
        <dbReference type="EMBL" id="KKM22315.1"/>
    </source>
</evidence>
<feature type="region of interest" description="Disordered" evidence="1">
    <location>
        <begin position="150"/>
        <end position="173"/>
    </location>
</feature>
<gene>
    <name evidence="3" type="ORF">LCGC14_1626610</name>
</gene>
<dbReference type="AlphaFoldDB" id="A0A0F9L3J6"/>
<sequence>TSHIAHRASHIAHRTSHSKYVRLSYFVNVNSAAQRSAANTMLEEGPRIVFAVDPALDPTGVLAVVATGASHRIWNTQHDDFVCWHHPSPDETLDWLSDGADADTPPCPHCARYAAPTFPPMSVRVRALRIALWRVPRTAAALDAALVQVKRGSDEEGQPEKPQKRVRGGGDSETAQALQHAVQLPNEMMVEILSWLDPAEMGPALLVNEQLRAVVRDRLQRLPTVHVVGLMLSTADSGNAPLLAALLTHRNADLFAPAALRAAAESGARGTVAMLLDDGRSDPDGPNLVRDADYTPLKMAAWLGHAEVVRQLLKEQRQRHPLVYMASMLKAVMQSGRVHVWRVLREAGLPERDRRGLGFADMMVIAARFAQATMVEELVAKPFDTDEQWDLDRIHDPIEDEDEEPLQIVTAAALRATLRLEDLEDAVEPLRSMRWLKLAIEKSEPMHVMLMLRDGRIGQQMGSFVQTITENDRPQGVPMLALLLAAGRVSVGVRELRFLARHHAAAGMLRVLVDAPGALSRADVEEVLSLTGIQTYPDSLAAILREWLREQA</sequence>